<dbReference type="Gene3D" id="2.60.120.560">
    <property type="entry name" value="Exo-inulinase, domain 1"/>
    <property type="match status" value="1"/>
</dbReference>
<gene>
    <name evidence="1" type="ORF">acsn021_34990</name>
</gene>
<keyword evidence="2" id="KW-1185">Reference proteome</keyword>
<dbReference type="AlphaFoldDB" id="A0A6S6R941"/>
<organism evidence="1 2">
    <name type="scientific">Anaerocolumna cellulosilytica</name>
    <dbReference type="NCBI Taxonomy" id="433286"/>
    <lineage>
        <taxon>Bacteria</taxon>
        <taxon>Bacillati</taxon>
        <taxon>Bacillota</taxon>
        <taxon>Clostridia</taxon>
        <taxon>Lachnospirales</taxon>
        <taxon>Lachnospiraceae</taxon>
        <taxon>Anaerocolumna</taxon>
    </lineage>
</organism>
<accession>A0A6S6R941</accession>
<reference evidence="1 2" key="1">
    <citation type="journal article" date="2016" name="Int. J. Syst. Evol. Microbiol.">
        <title>Descriptions of Anaerotaenia torta gen. nov., sp. nov. and Anaerocolumna cellulosilytica gen. nov., sp. nov. isolated from a methanogenic reactor of cattle waste.</title>
        <authorList>
            <person name="Uek A."/>
            <person name="Ohtaki Y."/>
            <person name="Kaku N."/>
            <person name="Ueki K."/>
        </authorList>
    </citation>
    <scope>NUCLEOTIDE SEQUENCE [LARGE SCALE GENOMIC DNA]</scope>
    <source>
        <strain evidence="1 2">SN021</strain>
    </source>
</reference>
<dbReference type="EMBL" id="AP023367">
    <property type="protein sequence ID" value="BCJ95930.1"/>
    <property type="molecule type" value="Genomic_DNA"/>
</dbReference>
<dbReference type="Proteomes" id="UP000515561">
    <property type="component" value="Chromosome"/>
</dbReference>
<dbReference type="InterPro" id="IPR005502">
    <property type="entry name" value="Ribosyl_crysJ1"/>
</dbReference>
<name>A0A6S6R941_9FIRM</name>
<dbReference type="SUPFAM" id="SSF101478">
    <property type="entry name" value="ADP-ribosylglycohydrolase"/>
    <property type="match status" value="1"/>
</dbReference>
<dbReference type="RefSeq" id="WP_184092323.1">
    <property type="nucleotide sequence ID" value="NZ_AP023367.1"/>
</dbReference>
<proteinExistence type="predicted"/>
<dbReference type="InterPro" id="IPR036705">
    <property type="entry name" value="Ribosyl_crysJ1_sf"/>
</dbReference>
<sequence>MIPDNYVEKTYAGWLGKVIGIRMGAPIENWSREKIQTMIGDRIQDYLVDYHDFAADDDSNGPIYFIRALKNYKEAASREFGYTFLNYVPREHGFFWWGEELSTEHTAYKNLLAGIEAPESGSAERNGKELAEQIGGQIFIDGFGFAAPGNPILAASLAESCARVTHDLNGIAGARYVAACISLAYIRTSIRDVMKEALELIDECDYTRVVLSMLKCYDEGLTWEEAFSLLRKEYWSDKYPGVCHIIPNAGIMALSMVYGEGDYVRTQELVNLCGFDTDCNAGNVGAILGVLSGIALENGIKGASKEIPSGIPSRLIKPIKDVMLASGITGSLNIATISEQALLFSGIGYELAGEEMPEPYRGYIEELEKYGTRHAHFTFPHALHGFRVRGGYKNAEVAITNVEEAAYRGMGGLKVTINNLHSGNGVFVYQKTYYTPEDLHDARYQPSFSPIAYPGDEVSCYLRNVTGQKIKAYLYYYNLYSKEKVRFAQSNLYGDYHGEWLFIQGKIPYQSNGLVKELGIELVSDETEHSYFGEQVCVFMDEFMVKAVPHYRMDFSQIPLEDYSLHLTEQVELSGFTHYNGNFHGLYHTKDGIILSEGEKIFTGDYYWKNYRYQVKFVFLNGGQADIIFRSQGSIRSYYLRITRDRLAVICQLETKEYPLAETEHSLEYGKEYTAVIEVENNNFSVAVGELQLQAADMDNLYPYGSIGIQVDSESTILLIHYDLKAL</sequence>
<dbReference type="KEGG" id="acel:acsn021_34990"/>
<protein>
    <submittedName>
        <fullName evidence="1">Uncharacterized protein</fullName>
    </submittedName>
</protein>
<evidence type="ECO:0000313" key="2">
    <source>
        <dbReference type="Proteomes" id="UP000515561"/>
    </source>
</evidence>
<evidence type="ECO:0000313" key="1">
    <source>
        <dbReference type="EMBL" id="BCJ95930.1"/>
    </source>
</evidence>
<dbReference type="Pfam" id="PF03747">
    <property type="entry name" value="ADP_ribosyl_GH"/>
    <property type="match status" value="1"/>
</dbReference>
<dbReference type="Gene3D" id="1.10.4080.10">
    <property type="entry name" value="ADP-ribosylation/Crystallin J1"/>
    <property type="match status" value="1"/>
</dbReference>